<accession>A0AAW1QJ87</accession>
<dbReference type="Proteomes" id="UP001445335">
    <property type="component" value="Unassembled WGS sequence"/>
</dbReference>
<gene>
    <name evidence="3" type="ORF">WJX81_004694</name>
</gene>
<organism evidence="3 4">
    <name type="scientific">Elliptochloris bilobata</name>
    <dbReference type="NCBI Taxonomy" id="381761"/>
    <lineage>
        <taxon>Eukaryota</taxon>
        <taxon>Viridiplantae</taxon>
        <taxon>Chlorophyta</taxon>
        <taxon>core chlorophytes</taxon>
        <taxon>Trebouxiophyceae</taxon>
        <taxon>Trebouxiophyceae incertae sedis</taxon>
        <taxon>Elliptochloris clade</taxon>
        <taxon>Elliptochloris</taxon>
    </lineage>
</organism>
<dbReference type="EMBL" id="JALJOU010000101">
    <property type="protein sequence ID" value="KAK9821464.1"/>
    <property type="molecule type" value="Genomic_DNA"/>
</dbReference>
<name>A0AAW1QJ87_9CHLO</name>
<dbReference type="InterPro" id="IPR020568">
    <property type="entry name" value="Ribosomal_Su5_D2-typ_SF"/>
</dbReference>
<dbReference type="GO" id="GO:0140469">
    <property type="term" value="P:GCN2-mediated signaling"/>
    <property type="evidence" value="ECO:0007669"/>
    <property type="project" value="TreeGrafter"/>
</dbReference>
<reference evidence="3 4" key="1">
    <citation type="journal article" date="2024" name="Nat. Commun.">
        <title>Phylogenomics reveals the evolutionary origins of lichenization in chlorophyte algae.</title>
        <authorList>
            <person name="Puginier C."/>
            <person name="Libourel C."/>
            <person name="Otte J."/>
            <person name="Skaloud P."/>
            <person name="Haon M."/>
            <person name="Grisel S."/>
            <person name="Petersen M."/>
            <person name="Berrin J.G."/>
            <person name="Delaux P.M."/>
            <person name="Dal Grande F."/>
            <person name="Keller J."/>
        </authorList>
    </citation>
    <scope>NUCLEOTIDE SEQUENCE [LARGE SCALE GENOMIC DNA]</scope>
    <source>
        <strain evidence="3 4">SAG 245.80</strain>
    </source>
</reference>
<evidence type="ECO:0000259" key="2">
    <source>
        <dbReference type="Pfam" id="PF01205"/>
    </source>
</evidence>
<dbReference type="AlphaFoldDB" id="A0AAW1QJ87"/>
<sequence>MGAVIPVTDNKAAQEDELTVLGAIYGDDLVQSGPTACRRSRGCFVVVFRWFGGVLLGPARFTHINNAARQLLEAEGFIQRGGKAARSRRKAAR</sequence>
<feature type="domain" description="Impact N-terminal" evidence="2">
    <location>
        <begin position="42"/>
        <end position="72"/>
    </location>
</feature>
<dbReference type="InterPro" id="IPR023582">
    <property type="entry name" value="Impact"/>
</dbReference>
<comment type="similarity">
    <text evidence="1">Belongs to the IMPACT family.</text>
</comment>
<dbReference type="Pfam" id="PF01205">
    <property type="entry name" value="Impact_N"/>
    <property type="match status" value="1"/>
</dbReference>
<dbReference type="SUPFAM" id="SSF54211">
    <property type="entry name" value="Ribosomal protein S5 domain 2-like"/>
    <property type="match status" value="1"/>
</dbReference>
<comment type="caution">
    <text evidence="3">The sequence shown here is derived from an EMBL/GenBank/DDBJ whole genome shotgun (WGS) entry which is preliminary data.</text>
</comment>
<dbReference type="InterPro" id="IPR001498">
    <property type="entry name" value="Impact_N"/>
</dbReference>
<dbReference type="Gene3D" id="3.30.230.30">
    <property type="entry name" value="Impact, N-terminal domain"/>
    <property type="match status" value="1"/>
</dbReference>
<dbReference type="InterPro" id="IPR036956">
    <property type="entry name" value="Impact_N_sf"/>
</dbReference>
<evidence type="ECO:0000313" key="4">
    <source>
        <dbReference type="Proteomes" id="UP001445335"/>
    </source>
</evidence>
<keyword evidence="4" id="KW-1185">Reference proteome</keyword>
<dbReference type="GO" id="GO:0005737">
    <property type="term" value="C:cytoplasm"/>
    <property type="evidence" value="ECO:0007669"/>
    <property type="project" value="TreeGrafter"/>
</dbReference>
<dbReference type="GO" id="GO:0006446">
    <property type="term" value="P:regulation of translational initiation"/>
    <property type="evidence" value="ECO:0007669"/>
    <property type="project" value="TreeGrafter"/>
</dbReference>
<evidence type="ECO:0000313" key="3">
    <source>
        <dbReference type="EMBL" id="KAK9821464.1"/>
    </source>
</evidence>
<dbReference type="PANTHER" id="PTHR16301">
    <property type="entry name" value="IMPACT-RELATED"/>
    <property type="match status" value="1"/>
</dbReference>
<protein>
    <recommendedName>
        <fullName evidence="2">Impact N-terminal domain-containing protein</fullName>
    </recommendedName>
</protein>
<evidence type="ECO:0000256" key="1">
    <source>
        <dbReference type="ARBA" id="ARBA00007665"/>
    </source>
</evidence>
<proteinExistence type="inferred from homology"/>
<dbReference type="PANTHER" id="PTHR16301:SF25">
    <property type="entry name" value="PROTEIN IMPACT"/>
    <property type="match status" value="1"/>
</dbReference>